<feature type="transmembrane region" description="Helical" evidence="1">
    <location>
        <begin position="186"/>
        <end position="207"/>
    </location>
</feature>
<dbReference type="RefSeq" id="WP_111319445.1">
    <property type="nucleotide sequence ID" value="NZ_QKZT01000009.1"/>
</dbReference>
<evidence type="ECO:0000313" key="4">
    <source>
        <dbReference type="Proteomes" id="UP000248882"/>
    </source>
</evidence>
<dbReference type="InterPro" id="IPR002656">
    <property type="entry name" value="Acyl_transf_3_dom"/>
</dbReference>
<dbReference type="GO" id="GO:0016747">
    <property type="term" value="F:acyltransferase activity, transferring groups other than amino-acyl groups"/>
    <property type="evidence" value="ECO:0007669"/>
    <property type="project" value="InterPro"/>
</dbReference>
<accession>A0A2W7SKZ5</accession>
<dbReference type="InterPro" id="IPR050879">
    <property type="entry name" value="Acyltransferase_3"/>
</dbReference>
<feature type="transmembrane region" description="Helical" evidence="1">
    <location>
        <begin position="12"/>
        <end position="30"/>
    </location>
</feature>
<evidence type="ECO:0000256" key="1">
    <source>
        <dbReference type="SAM" id="Phobius"/>
    </source>
</evidence>
<feature type="transmembrane region" description="Helical" evidence="1">
    <location>
        <begin position="136"/>
        <end position="156"/>
    </location>
</feature>
<keyword evidence="1" id="KW-1133">Transmembrane helix</keyword>
<dbReference type="OrthoDB" id="9796461at2"/>
<gene>
    <name evidence="3" type="ORF">LV85_02286</name>
</gene>
<feature type="transmembrane region" description="Helical" evidence="1">
    <location>
        <begin position="163"/>
        <end position="180"/>
    </location>
</feature>
<keyword evidence="1" id="KW-0812">Transmembrane</keyword>
<sequence>MKYIKQFDSVRGISVIFIVLYHWLSVWDLAKNYIDKIPTGFTLVDVFFVLSGFLITRILLINRGINEEKNIDKPLIYKNFVIRRALRIFPAYYLVLILLFAFDSSLDKSKLVYFATYTSNFYFYHVQEWDPYFSHLWTLSVEEQFYLFWPILVLYVKRKHLPHLFLIYICIGVISEYFLFDNEFGQCLTFTCFDSFGLGALVAWMNLYKMEWMAPAKKFFGWLTIAHLFLFTYEYLNNSWTFIPVTSLLSVFTAWFLLYIIILTQAPTYKPSIIWDNPVLIYIGKISYGIYLYHFMLPNYSGYIFYPLNEYLPEALTEYYFLILLVENFILLLIISWLSRILVEKPFMNLKRYFTLGKPEGKTPSYSVNQVNKT</sequence>
<comment type="caution">
    <text evidence="3">The sequence shown here is derived from an EMBL/GenBank/DDBJ whole genome shotgun (WGS) entry which is preliminary data.</text>
</comment>
<reference evidence="3 4" key="1">
    <citation type="submission" date="2018-06" db="EMBL/GenBank/DDBJ databases">
        <title>Genomic Encyclopedia of Archaeal and Bacterial Type Strains, Phase II (KMG-II): from individual species to whole genera.</title>
        <authorList>
            <person name="Goeker M."/>
        </authorList>
    </citation>
    <scope>NUCLEOTIDE SEQUENCE [LARGE SCALE GENOMIC DNA]</scope>
    <source>
        <strain evidence="3 4">DSM 19830</strain>
    </source>
</reference>
<feature type="transmembrane region" description="Helical" evidence="1">
    <location>
        <begin position="319"/>
        <end position="343"/>
    </location>
</feature>
<protein>
    <submittedName>
        <fullName evidence="3">Peptidoglycan/LPS O-acetylase OafA/YrhL</fullName>
    </submittedName>
</protein>
<dbReference type="GO" id="GO:0009103">
    <property type="term" value="P:lipopolysaccharide biosynthetic process"/>
    <property type="evidence" value="ECO:0007669"/>
    <property type="project" value="TreeGrafter"/>
</dbReference>
<dbReference type="EMBL" id="QKZT01000009">
    <property type="protein sequence ID" value="PZX51342.1"/>
    <property type="molecule type" value="Genomic_DNA"/>
</dbReference>
<evidence type="ECO:0000259" key="2">
    <source>
        <dbReference type="Pfam" id="PF01757"/>
    </source>
</evidence>
<name>A0A2W7SKZ5_9BACT</name>
<dbReference type="Proteomes" id="UP000248882">
    <property type="component" value="Unassembled WGS sequence"/>
</dbReference>
<keyword evidence="1" id="KW-0472">Membrane</keyword>
<dbReference type="AlphaFoldDB" id="A0A2W7SKZ5"/>
<feature type="transmembrane region" description="Helical" evidence="1">
    <location>
        <begin position="219"/>
        <end position="236"/>
    </location>
</feature>
<dbReference type="Pfam" id="PF01757">
    <property type="entry name" value="Acyl_transf_3"/>
    <property type="match status" value="1"/>
</dbReference>
<dbReference type="PANTHER" id="PTHR23028">
    <property type="entry name" value="ACETYLTRANSFERASE"/>
    <property type="match status" value="1"/>
</dbReference>
<organism evidence="3 4">
    <name type="scientific">Algoriphagus chordae</name>
    <dbReference type="NCBI Taxonomy" id="237019"/>
    <lineage>
        <taxon>Bacteria</taxon>
        <taxon>Pseudomonadati</taxon>
        <taxon>Bacteroidota</taxon>
        <taxon>Cytophagia</taxon>
        <taxon>Cytophagales</taxon>
        <taxon>Cyclobacteriaceae</taxon>
        <taxon>Algoriphagus</taxon>
    </lineage>
</organism>
<proteinExistence type="predicted"/>
<feature type="domain" description="Acyltransferase 3" evidence="2">
    <location>
        <begin position="5"/>
        <end position="323"/>
    </location>
</feature>
<dbReference type="PANTHER" id="PTHR23028:SF53">
    <property type="entry name" value="ACYL_TRANSF_3 DOMAIN-CONTAINING PROTEIN"/>
    <property type="match status" value="1"/>
</dbReference>
<feature type="transmembrane region" description="Helical" evidence="1">
    <location>
        <begin position="242"/>
        <end position="262"/>
    </location>
</feature>
<keyword evidence="4" id="KW-1185">Reference proteome</keyword>
<feature type="transmembrane region" description="Helical" evidence="1">
    <location>
        <begin position="81"/>
        <end position="102"/>
    </location>
</feature>
<feature type="transmembrane region" description="Helical" evidence="1">
    <location>
        <begin position="42"/>
        <end position="60"/>
    </location>
</feature>
<dbReference type="GO" id="GO:0016020">
    <property type="term" value="C:membrane"/>
    <property type="evidence" value="ECO:0007669"/>
    <property type="project" value="TreeGrafter"/>
</dbReference>
<evidence type="ECO:0000313" key="3">
    <source>
        <dbReference type="EMBL" id="PZX51342.1"/>
    </source>
</evidence>